<keyword evidence="2" id="KW-0472">Membrane</keyword>
<evidence type="ECO:0000256" key="2">
    <source>
        <dbReference type="SAM" id="Phobius"/>
    </source>
</evidence>
<dbReference type="Pfam" id="PF18142">
    <property type="entry name" value="SLATT_fungal"/>
    <property type="match status" value="1"/>
</dbReference>
<feature type="region of interest" description="Disordered" evidence="1">
    <location>
        <begin position="183"/>
        <end position="212"/>
    </location>
</feature>
<organism evidence="4 5">
    <name type="scientific">Clytia hemisphaerica</name>
    <dbReference type="NCBI Taxonomy" id="252671"/>
    <lineage>
        <taxon>Eukaryota</taxon>
        <taxon>Metazoa</taxon>
        <taxon>Cnidaria</taxon>
        <taxon>Hydrozoa</taxon>
        <taxon>Hydroidolina</taxon>
        <taxon>Leptothecata</taxon>
        <taxon>Obeliida</taxon>
        <taxon>Clytiidae</taxon>
        <taxon>Clytia</taxon>
    </lineage>
</organism>
<proteinExistence type="predicted"/>
<keyword evidence="2" id="KW-1133">Transmembrane helix</keyword>
<dbReference type="AlphaFoldDB" id="A0A7M5XHX2"/>
<dbReference type="RefSeq" id="XP_066929061.1">
    <property type="nucleotide sequence ID" value="XM_067072960.1"/>
</dbReference>
<keyword evidence="2" id="KW-0812">Transmembrane</keyword>
<dbReference type="Proteomes" id="UP000594262">
    <property type="component" value="Unplaced"/>
</dbReference>
<reference evidence="4" key="1">
    <citation type="submission" date="2021-01" db="UniProtKB">
        <authorList>
            <consortium name="EnsemblMetazoa"/>
        </authorList>
    </citation>
    <scope>IDENTIFICATION</scope>
</reference>
<feature type="domain" description="SMODS and SLOG-associating 2TM effector" evidence="3">
    <location>
        <begin position="14"/>
        <end position="104"/>
    </location>
</feature>
<feature type="transmembrane region" description="Helical" evidence="2">
    <location>
        <begin position="31"/>
        <end position="50"/>
    </location>
</feature>
<evidence type="ECO:0000256" key="1">
    <source>
        <dbReference type="SAM" id="MobiDB-lite"/>
    </source>
</evidence>
<dbReference type="GeneID" id="136816622"/>
<evidence type="ECO:0000313" key="4">
    <source>
        <dbReference type="EnsemblMetazoa" id="CLYHEMP023825.1"/>
    </source>
</evidence>
<evidence type="ECO:0000313" key="5">
    <source>
        <dbReference type="Proteomes" id="UP000594262"/>
    </source>
</evidence>
<dbReference type="InterPro" id="IPR041622">
    <property type="entry name" value="SLATT_fungi"/>
</dbReference>
<feature type="transmembrane region" description="Helical" evidence="2">
    <location>
        <begin position="56"/>
        <end position="75"/>
    </location>
</feature>
<accession>A0A7M5XHX2</accession>
<dbReference type="EnsemblMetazoa" id="CLYHEMT023825.1">
    <property type="protein sequence ID" value="CLYHEMP023825.1"/>
    <property type="gene ID" value="CLYHEMG023825"/>
</dbReference>
<sequence length="212" mass="24284">MRRNWNRFIEVTETKSKAHEREANYWDNVHTVFSLLTIFLGAATTFLSLIKAVPTFAISGIAAANTLISTVIAFIKPHDRRQKHDFSAKEFKVLMMRMVRAETEREYEELWRELNKALVEEPSVSTSGKKNNQVMTWSITPELLLVIGEKEHEVVKTLGEDAFDNAEMAHELSLSVPNYKRSVRASPRVSPVPSDDENYHLTDDQDPLIPKK</sequence>
<evidence type="ECO:0000259" key="3">
    <source>
        <dbReference type="Pfam" id="PF18142"/>
    </source>
</evidence>
<protein>
    <recommendedName>
        <fullName evidence="3">SMODS and SLOG-associating 2TM effector domain-containing protein</fullName>
    </recommendedName>
</protein>
<name>A0A7M5XHX2_9CNID</name>
<keyword evidence="5" id="KW-1185">Reference proteome</keyword>